<sequence length="285" mass="32614">MFDRPDLIYLHDGSFAGFLCCVFESFVRREAPLDIVCREDCQTGLYAVREIESDRARAGRVFRSIGERMGEEARQLVQRAFLFGEEGRDLWLYRFLCRGYRYGPAVCDMLGDEAVSRVQKMALSVSNEAHLLLGFVRFAEYDGALLSQISPKHFVLPALREHFCDRYPEETFMIHDKTHQMALIYRPHRAKIVSVKALELPPDTPQEQLYRQLWRGYHQSATIAARVNPRCQRGNMPKRFWGEMCEMADRSAPSLEGARAAGLQGPERGDAPSPQRSSPHRLAGE</sequence>
<evidence type="ECO:0000313" key="3">
    <source>
        <dbReference type="EMBL" id="MCQ4948868.1"/>
    </source>
</evidence>
<dbReference type="Pfam" id="PF13566">
    <property type="entry name" value="DUF4130"/>
    <property type="match status" value="1"/>
</dbReference>
<organism evidence="3 4">
    <name type="scientific">Bittarella massiliensis</name>
    <name type="common">ex Durand et al. 2017</name>
    <dbReference type="NCBI Taxonomy" id="1720313"/>
    <lineage>
        <taxon>Bacteria</taxon>
        <taxon>Bacillati</taxon>
        <taxon>Bacillota</taxon>
        <taxon>Clostridia</taxon>
        <taxon>Eubacteriales</taxon>
        <taxon>Oscillospiraceae</taxon>
        <taxon>Bittarella (ex Durand et al. 2017)</taxon>
    </lineage>
</organism>
<dbReference type="InterPro" id="IPR025404">
    <property type="entry name" value="DUF4130"/>
</dbReference>
<dbReference type="RefSeq" id="WP_256135620.1">
    <property type="nucleotide sequence ID" value="NZ_JANGAB010000002.1"/>
</dbReference>
<reference evidence="3" key="1">
    <citation type="submission" date="2022-06" db="EMBL/GenBank/DDBJ databases">
        <title>Isolation of gut microbiota from human fecal samples.</title>
        <authorList>
            <person name="Pamer E.G."/>
            <person name="Barat B."/>
            <person name="Waligurski E."/>
            <person name="Medina S."/>
            <person name="Paddock L."/>
            <person name="Mostad J."/>
        </authorList>
    </citation>
    <scope>NUCLEOTIDE SEQUENCE</scope>
    <source>
        <strain evidence="3">DFI.7.96</strain>
    </source>
</reference>
<dbReference type="NCBIfam" id="TIGR03915">
    <property type="entry name" value="SAM_7_link_chp"/>
    <property type="match status" value="1"/>
</dbReference>
<dbReference type="AlphaFoldDB" id="A0AAW5KEG3"/>
<gene>
    <name evidence="3" type="ORF">NE646_04185</name>
</gene>
<accession>A0AAW5KEG3</accession>
<name>A0AAW5KEG3_9FIRM</name>
<protein>
    <submittedName>
        <fullName evidence="3">TIGR03915 family putative DNA repair protein</fullName>
    </submittedName>
</protein>
<dbReference type="Proteomes" id="UP001205063">
    <property type="component" value="Unassembled WGS sequence"/>
</dbReference>
<comment type="caution">
    <text evidence="3">The sequence shown here is derived from an EMBL/GenBank/DDBJ whole genome shotgun (WGS) entry which is preliminary data.</text>
</comment>
<evidence type="ECO:0000313" key="4">
    <source>
        <dbReference type="Proteomes" id="UP001205063"/>
    </source>
</evidence>
<evidence type="ECO:0000259" key="2">
    <source>
        <dbReference type="Pfam" id="PF13566"/>
    </source>
</evidence>
<proteinExistence type="predicted"/>
<feature type="domain" description="DUF4130" evidence="2">
    <location>
        <begin position="88"/>
        <end position="246"/>
    </location>
</feature>
<dbReference type="EMBL" id="JANGAB010000002">
    <property type="protein sequence ID" value="MCQ4948868.1"/>
    <property type="molecule type" value="Genomic_DNA"/>
</dbReference>
<evidence type="ECO:0000256" key="1">
    <source>
        <dbReference type="SAM" id="MobiDB-lite"/>
    </source>
</evidence>
<dbReference type="InterPro" id="IPR023875">
    <property type="entry name" value="DNA_repair_put"/>
</dbReference>
<feature type="region of interest" description="Disordered" evidence="1">
    <location>
        <begin position="252"/>
        <end position="285"/>
    </location>
</feature>